<dbReference type="EMBL" id="VWZL01006097">
    <property type="protein sequence ID" value="NXG94464.1"/>
    <property type="molecule type" value="Genomic_DNA"/>
</dbReference>
<comment type="caution">
    <text evidence="2">The sequence shown here is derived from an EMBL/GenBank/DDBJ whole genome shotgun (WGS) entry which is preliminary data.</text>
</comment>
<dbReference type="Pfam" id="PF13895">
    <property type="entry name" value="Ig_2"/>
    <property type="match status" value="1"/>
</dbReference>
<dbReference type="GO" id="GO:0075512">
    <property type="term" value="P:clathrin-dependent endocytosis of virus by host cell"/>
    <property type="evidence" value="ECO:0007669"/>
    <property type="project" value="TreeGrafter"/>
</dbReference>
<organism evidence="2 3">
    <name type="scientific">Stercorarius parasiticus</name>
    <name type="common">Parasitic jaeger</name>
    <name type="synonym">Arctic skua</name>
    <dbReference type="NCBI Taxonomy" id="54059"/>
    <lineage>
        <taxon>Eukaryota</taxon>
        <taxon>Metazoa</taxon>
        <taxon>Chordata</taxon>
        <taxon>Craniata</taxon>
        <taxon>Vertebrata</taxon>
        <taxon>Euteleostomi</taxon>
        <taxon>Archelosauria</taxon>
        <taxon>Archosauria</taxon>
        <taxon>Dinosauria</taxon>
        <taxon>Saurischia</taxon>
        <taxon>Theropoda</taxon>
        <taxon>Coelurosauria</taxon>
        <taxon>Aves</taxon>
        <taxon>Neognathae</taxon>
        <taxon>Neoaves</taxon>
        <taxon>Charadriiformes</taxon>
        <taxon>Stercorariidae</taxon>
        <taxon>Stercorarius</taxon>
    </lineage>
</organism>
<sequence>EYVCSASNAYGNASATVNFTAGTARVWISPSPDVREGDAVNLTCAVESGSREVLSYTWYKNKVWFRSGSAPALAFPSVAAADAASYHCAVQTPARTRSSAPTTLNVLCESLQAGGFTSRGGGPQHPSK</sequence>
<dbReference type="InterPro" id="IPR013783">
    <property type="entry name" value="Ig-like_fold"/>
</dbReference>
<protein>
    <submittedName>
        <fullName evidence="2">SN protein</fullName>
    </submittedName>
</protein>
<dbReference type="InterPro" id="IPR007110">
    <property type="entry name" value="Ig-like_dom"/>
</dbReference>
<dbReference type="FunFam" id="2.60.40.10:FF:000921">
    <property type="entry name" value="sialoadhesin isoform X1"/>
    <property type="match status" value="1"/>
</dbReference>
<dbReference type="SUPFAM" id="SSF48726">
    <property type="entry name" value="Immunoglobulin"/>
    <property type="match status" value="1"/>
</dbReference>
<dbReference type="AlphaFoldDB" id="A0A7K9G091"/>
<feature type="non-terminal residue" evidence="2">
    <location>
        <position position="128"/>
    </location>
</feature>
<dbReference type="PANTHER" id="PTHR47243:SF1">
    <property type="entry name" value="SIALOADHESIN"/>
    <property type="match status" value="1"/>
</dbReference>
<dbReference type="Proteomes" id="UP000532908">
    <property type="component" value="Unassembled WGS sequence"/>
</dbReference>
<dbReference type="GO" id="GO:0046790">
    <property type="term" value="F:virion binding"/>
    <property type="evidence" value="ECO:0007669"/>
    <property type="project" value="TreeGrafter"/>
</dbReference>
<dbReference type="PROSITE" id="PS50835">
    <property type="entry name" value="IG_LIKE"/>
    <property type="match status" value="1"/>
</dbReference>
<evidence type="ECO:0000313" key="2">
    <source>
        <dbReference type="EMBL" id="NXG94464.1"/>
    </source>
</evidence>
<dbReference type="GO" id="GO:0005769">
    <property type="term" value="C:early endosome"/>
    <property type="evidence" value="ECO:0007669"/>
    <property type="project" value="TreeGrafter"/>
</dbReference>
<feature type="domain" description="Ig-like" evidence="1">
    <location>
        <begin position="24"/>
        <end position="105"/>
    </location>
</feature>
<dbReference type="Gene3D" id="2.60.40.10">
    <property type="entry name" value="Immunoglobulins"/>
    <property type="match status" value="1"/>
</dbReference>
<evidence type="ECO:0000259" key="1">
    <source>
        <dbReference type="PROSITE" id="PS50835"/>
    </source>
</evidence>
<dbReference type="GO" id="GO:0005886">
    <property type="term" value="C:plasma membrane"/>
    <property type="evidence" value="ECO:0007669"/>
    <property type="project" value="TreeGrafter"/>
</dbReference>
<keyword evidence="3" id="KW-1185">Reference proteome</keyword>
<evidence type="ECO:0000313" key="3">
    <source>
        <dbReference type="Proteomes" id="UP000532908"/>
    </source>
</evidence>
<name>A0A7K9G091_STEPR</name>
<proteinExistence type="predicted"/>
<dbReference type="InterPro" id="IPR003599">
    <property type="entry name" value="Ig_sub"/>
</dbReference>
<dbReference type="PANTHER" id="PTHR47243">
    <property type="entry name" value="SIALOADHESIN"/>
    <property type="match status" value="1"/>
</dbReference>
<dbReference type="InterPro" id="IPR036179">
    <property type="entry name" value="Ig-like_dom_sf"/>
</dbReference>
<accession>A0A7K9G091</accession>
<reference evidence="2 3" key="1">
    <citation type="submission" date="2019-09" db="EMBL/GenBank/DDBJ databases">
        <title>Bird 10,000 Genomes (B10K) Project - Family phase.</title>
        <authorList>
            <person name="Zhang G."/>
        </authorList>
    </citation>
    <scope>NUCLEOTIDE SEQUENCE [LARGE SCALE GENOMIC DNA]</scope>
    <source>
        <strain evidence="2">B10K-DU-001-20</strain>
        <tissue evidence="2">Muscle</tissue>
    </source>
</reference>
<dbReference type="GO" id="GO:0005770">
    <property type="term" value="C:late endosome"/>
    <property type="evidence" value="ECO:0007669"/>
    <property type="project" value="TreeGrafter"/>
</dbReference>
<gene>
    <name evidence="2" type="primary">Siglec1_1</name>
    <name evidence="2" type="ORF">STEPAR_R15117</name>
</gene>
<dbReference type="SMART" id="SM00409">
    <property type="entry name" value="IG"/>
    <property type="match status" value="1"/>
</dbReference>
<feature type="non-terminal residue" evidence="2">
    <location>
        <position position="1"/>
    </location>
</feature>